<gene>
    <name evidence="1" type="ORF">EUGRSUZ_H02151</name>
</gene>
<dbReference type="AlphaFoldDB" id="A0A059AZQ9"/>
<dbReference type="InParanoid" id="A0A059AZQ9"/>
<evidence type="ECO:0000313" key="1">
    <source>
        <dbReference type="EMBL" id="KCW59427.1"/>
    </source>
</evidence>
<accession>A0A059AZQ9</accession>
<dbReference type="EMBL" id="KK198760">
    <property type="protein sequence ID" value="KCW59427.1"/>
    <property type="molecule type" value="Genomic_DNA"/>
</dbReference>
<sequence>MLLQHNSNNRISPYMSQGKRKHMPPLICFASLMIAFLRTASQRYYTCLFPFILLHFQWIPIHFLSITGSL</sequence>
<proteinExistence type="predicted"/>
<organism evidence="1">
    <name type="scientific">Eucalyptus grandis</name>
    <name type="common">Flooded gum</name>
    <dbReference type="NCBI Taxonomy" id="71139"/>
    <lineage>
        <taxon>Eukaryota</taxon>
        <taxon>Viridiplantae</taxon>
        <taxon>Streptophyta</taxon>
        <taxon>Embryophyta</taxon>
        <taxon>Tracheophyta</taxon>
        <taxon>Spermatophyta</taxon>
        <taxon>Magnoliopsida</taxon>
        <taxon>eudicotyledons</taxon>
        <taxon>Gunneridae</taxon>
        <taxon>Pentapetalae</taxon>
        <taxon>rosids</taxon>
        <taxon>malvids</taxon>
        <taxon>Myrtales</taxon>
        <taxon>Myrtaceae</taxon>
        <taxon>Myrtoideae</taxon>
        <taxon>Eucalypteae</taxon>
        <taxon>Eucalyptus</taxon>
    </lineage>
</organism>
<name>A0A059AZQ9_EUCGR</name>
<protein>
    <submittedName>
        <fullName evidence="1">Uncharacterized protein</fullName>
    </submittedName>
</protein>
<dbReference type="Gramene" id="KCW59427">
    <property type="protein sequence ID" value="KCW59427"/>
    <property type="gene ID" value="EUGRSUZ_H02151"/>
</dbReference>
<reference evidence="1" key="1">
    <citation type="submission" date="2013-07" db="EMBL/GenBank/DDBJ databases">
        <title>The genome of Eucalyptus grandis.</title>
        <authorList>
            <person name="Schmutz J."/>
            <person name="Hayes R."/>
            <person name="Myburg A."/>
            <person name="Tuskan G."/>
            <person name="Grattapaglia D."/>
            <person name="Rokhsar D.S."/>
        </authorList>
    </citation>
    <scope>NUCLEOTIDE SEQUENCE</scope>
    <source>
        <tissue evidence="1">Leaf extractions</tissue>
    </source>
</reference>